<sequence length="435" mass="44611">MTPSLSQELFDRARRVIPSGVNSPVRAFGSVGGTPPFLASAKGALLTDADGREYVDLVGSWGPMVLGHAHEPVVAAVQDAATRGLSFGAPQAGEVTLAEEVARRIGPIQQLRLVNSGTEATMSALRVARAATGRDVVVKFAGCYHGHVDALLAEAGSGVATFAMPGSAGVTEGTARDTVVLPYGDRAALTELFAQRGDEIAAVITEAAPANMGVVPPPEVDGVGFNRFLADTAHAAGALLISDEVLTGFRASAQGHYGIDGEGWAPDLMTFGKVIGGGLPVGAFGGREDLMGLLAPAGPVYQAGTLSGNPLATAAGLATLAGLDDAAYRTLDTASSTLQQLVADALTAAGVPHVIQRAGTLFSVFFREEPVRTYAEAKAQDTAAFTRFFHALLEAGVYLPPSAFEAWFVSTAHTPEIIDRIAAALPAAAKAAAAR</sequence>
<comment type="subcellular location">
    <subcellularLocation>
        <location evidence="8">Cytoplasm</location>
    </subcellularLocation>
</comment>
<keyword evidence="5 8" id="KW-0663">Pyridoxal phosphate</keyword>
<evidence type="ECO:0000256" key="4">
    <source>
        <dbReference type="ARBA" id="ARBA00008981"/>
    </source>
</evidence>
<dbReference type="PANTHER" id="PTHR43713:SF3">
    <property type="entry name" value="GLUTAMATE-1-SEMIALDEHYDE 2,1-AMINOMUTASE 1, CHLOROPLASTIC-RELATED"/>
    <property type="match status" value="1"/>
</dbReference>
<comment type="caution">
    <text evidence="9">The sequence shown here is derived from an EMBL/GenBank/DDBJ whole genome shotgun (WGS) entry which is preliminary data.</text>
</comment>
<dbReference type="CDD" id="cd00610">
    <property type="entry name" value="OAT_like"/>
    <property type="match status" value="1"/>
</dbReference>
<evidence type="ECO:0000313" key="10">
    <source>
        <dbReference type="Proteomes" id="UP000023067"/>
    </source>
</evidence>
<keyword evidence="7 8" id="KW-0627">Porphyrin biosynthesis</keyword>
<proteinExistence type="inferred from homology"/>
<comment type="catalytic activity">
    <reaction evidence="1 8">
        <text>(S)-4-amino-5-oxopentanoate = 5-aminolevulinate</text>
        <dbReference type="Rhea" id="RHEA:14265"/>
        <dbReference type="ChEBI" id="CHEBI:57501"/>
        <dbReference type="ChEBI" id="CHEBI:356416"/>
        <dbReference type="EC" id="5.4.3.8"/>
    </reaction>
</comment>
<dbReference type="Gene3D" id="3.40.640.10">
    <property type="entry name" value="Type I PLP-dependent aspartate aminotransferase-like (Major domain)"/>
    <property type="match status" value="1"/>
</dbReference>
<dbReference type="PATRIC" id="fig|396014.3.peg.3210"/>
<dbReference type="HOGENOM" id="CLU_016922_1_5_11"/>
<dbReference type="Gene3D" id="3.90.1150.10">
    <property type="entry name" value="Aspartate Aminotransferase, domain 1"/>
    <property type="match status" value="1"/>
</dbReference>
<keyword evidence="9" id="KW-0808">Transferase</keyword>
<dbReference type="EMBL" id="JDYK01000021">
    <property type="protein sequence ID" value="EWS79973.1"/>
    <property type="molecule type" value="Genomic_DNA"/>
</dbReference>
<feature type="modified residue" description="N6-(pyridoxal phosphate)lysine" evidence="8">
    <location>
        <position position="273"/>
    </location>
</feature>
<keyword evidence="6 8" id="KW-0413">Isomerase</keyword>
<keyword evidence="9" id="KW-0032">Aminotransferase</keyword>
<dbReference type="RefSeq" id="WP_038374039.1">
    <property type="nucleotide sequence ID" value="NZ_BAAAOW010000010.1"/>
</dbReference>
<comment type="cofactor">
    <cofactor evidence="2 8">
        <name>pyridoxal 5'-phosphate</name>
        <dbReference type="ChEBI" id="CHEBI:597326"/>
    </cofactor>
</comment>
<dbReference type="eggNOG" id="COG0001">
    <property type="taxonomic scope" value="Bacteria"/>
</dbReference>
<keyword evidence="10" id="KW-1185">Reference proteome</keyword>
<evidence type="ECO:0000256" key="5">
    <source>
        <dbReference type="ARBA" id="ARBA00022898"/>
    </source>
</evidence>
<evidence type="ECO:0000256" key="6">
    <source>
        <dbReference type="ARBA" id="ARBA00023235"/>
    </source>
</evidence>
<dbReference type="HAMAP" id="MF_00375">
    <property type="entry name" value="HemL_aminotrans_3"/>
    <property type="match status" value="1"/>
</dbReference>
<organism evidence="9 10">
    <name type="scientific">Brachybacterium phenoliresistens</name>
    <dbReference type="NCBI Taxonomy" id="396014"/>
    <lineage>
        <taxon>Bacteria</taxon>
        <taxon>Bacillati</taxon>
        <taxon>Actinomycetota</taxon>
        <taxon>Actinomycetes</taxon>
        <taxon>Micrococcales</taxon>
        <taxon>Dermabacteraceae</taxon>
        <taxon>Brachybacterium</taxon>
    </lineage>
</organism>
<dbReference type="InterPro" id="IPR015422">
    <property type="entry name" value="PyrdxlP-dep_Trfase_small"/>
</dbReference>
<protein>
    <recommendedName>
        <fullName evidence="8">Glutamate-1-semialdehyde 2,1-aminomutase</fullName>
        <shortName evidence="8">GSA</shortName>
        <ecNumber evidence="8">5.4.3.8</ecNumber>
    </recommendedName>
    <alternativeName>
        <fullName evidence="8">Glutamate-1-semialdehyde aminotransferase</fullName>
        <shortName evidence="8">GSA-AT</shortName>
    </alternativeName>
</protein>
<dbReference type="InterPro" id="IPR015424">
    <property type="entry name" value="PyrdxlP-dep_Trfase"/>
</dbReference>
<dbReference type="InterPro" id="IPR004639">
    <property type="entry name" value="4pyrrol_synth_GluAld_NH2Trfase"/>
</dbReference>
<dbReference type="InterPro" id="IPR005814">
    <property type="entry name" value="Aminotrans_3"/>
</dbReference>
<dbReference type="GO" id="GO:0008483">
    <property type="term" value="F:transaminase activity"/>
    <property type="evidence" value="ECO:0007669"/>
    <property type="project" value="UniProtKB-KW"/>
</dbReference>
<dbReference type="InterPro" id="IPR015421">
    <property type="entry name" value="PyrdxlP-dep_Trfase_major"/>
</dbReference>
<name>Z9JPN7_9MICO</name>
<dbReference type="InterPro" id="IPR049704">
    <property type="entry name" value="Aminotrans_3_PPA_site"/>
</dbReference>
<comment type="subunit">
    <text evidence="8">Homodimer.</text>
</comment>
<evidence type="ECO:0000256" key="7">
    <source>
        <dbReference type="ARBA" id="ARBA00023244"/>
    </source>
</evidence>
<gene>
    <name evidence="8" type="primary">hemL</name>
    <name evidence="9" type="ORF">BF93_08555</name>
</gene>
<evidence type="ECO:0000256" key="2">
    <source>
        <dbReference type="ARBA" id="ARBA00001933"/>
    </source>
</evidence>
<dbReference type="GO" id="GO:0005737">
    <property type="term" value="C:cytoplasm"/>
    <property type="evidence" value="ECO:0007669"/>
    <property type="project" value="UniProtKB-SubCell"/>
</dbReference>
<dbReference type="STRING" id="396014.BF93_08555"/>
<evidence type="ECO:0000313" key="9">
    <source>
        <dbReference type="EMBL" id="EWS79973.1"/>
    </source>
</evidence>
<dbReference type="EC" id="5.4.3.8" evidence="8"/>
<dbReference type="PROSITE" id="PS00600">
    <property type="entry name" value="AA_TRANSFER_CLASS_3"/>
    <property type="match status" value="1"/>
</dbReference>
<evidence type="ECO:0000256" key="3">
    <source>
        <dbReference type="ARBA" id="ARBA00004819"/>
    </source>
</evidence>
<keyword evidence="8" id="KW-0963">Cytoplasm</keyword>
<comment type="similarity">
    <text evidence="4 8">Belongs to the class-III pyridoxal-phosphate-dependent aminotransferase family. HemL subfamily.</text>
</comment>
<dbReference type="GO" id="GO:0042286">
    <property type="term" value="F:glutamate-1-semialdehyde 2,1-aminomutase activity"/>
    <property type="evidence" value="ECO:0007669"/>
    <property type="project" value="UniProtKB-UniRule"/>
</dbReference>
<dbReference type="OrthoDB" id="9801052at2"/>
<evidence type="ECO:0000256" key="8">
    <source>
        <dbReference type="HAMAP-Rule" id="MF_00375"/>
    </source>
</evidence>
<dbReference type="NCBIfam" id="TIGR00713">
    <property type="entry name" value="hemL"/>
    <property type="match status" value="1"/>
</dbReference>
<dbReference type="Proteomes" id="UP000023067">
    <property type="component" value="Unassembled WGS sequence"/>
</dbReference>
<dbReference type="UniPathway" id="UPA00251">
    <property type="reaction ID" value="UER00317"/>
</dbReference>
<dbReference type="GO" id="GO:0006782">
    <property type="term" value="P:protoporphyrinogen IX biosynthetic process"/>
    <property type="evidence" value="ECO:0007669"/>
    <property type="project" value="UniProtKB-UniRule"/>
</dbReference>
<evidence type="ECO:0000256" key="1">
    <source>
        <dbReference type="ARBA" id="ARBA00001579"/>
    </source>
</evidence>
<dbReference type="NCBIfam" id="NF000818">
    <property type="entry name" value="PRK00062.1"/>
    <property type="match status" value="1"/>
</dbReference>
<dbReference type="PANTHER" id="PTHR43713">
    <property type="entry name" value="GLUTAMATE-1-SEMIALDEHYDE 2,1-AMINOMUTASE"/>
    <property type="match status" value="1"/>
</dbReference>
<accession>Z9JPN7</accession>
<dbReference type="Pfam" id="PF00202">
    <property type="entry name" value="Aminotran_3"/>
    <property type="match status" value="1"/>
</dbReference>
<dbReference type="AlphaFoldDB" id="Z9JPN7"/>
<dbReference type="GO" id="GO:0030170">
    <property type="term" value="F:pyridoxal phosphate binding"/>
    <property type="evidence" value="ECO:0007669"/>
    <property type="project" value="InterPro"/>
</dbReference>
<reference evidence="9 10" key="1">
    <citation type="submission" date="2014-02" db="EMBL/GenBank/DDBJ databases">
        <title>Genome sequence of Brachybacterium phenoliresistens strain W13A50.</title>
        <authorList>
            <person name="Wang X."/>
        </authorList>
    </citation>
    <scope>NUCLEOTIDE SEQUENCE [LARGE SCALE GENOMIC DNA]</scope>
    <source>
        <strain evidence="9 10">W13A50</strain>
    </source>
</reference>
<dbReference type="SUPFAM" id="SSF53383">
    <property type="entry name" value="PLP-dependent transferases"/>
    <property type="match status" value="1"/>
</dbReference>
<comment type="pathway">
    <text evidence="3">Porphyrin-containing compound metabolism; protoporphyrin-IX biosynthesis; 5-aminolevulinate from L-glutamyl-tRNA(Glu): step 2/2.</text>
</comment>
<dbReference type="FunFam" id="3.40.640.10:FF:000021">
    <property type="entry name" value="Glutamate-1-semialdehyde 2,1-aminomutase"/>
    <property type="match status" value="1"/>
</dbReference>